<comment type="caution">
    <text evidence="2">The sequence shown here is derived from an EMBL/GenBank/DDBJ whole genome shotgun (WGS) entry which is preliminary data.</text>
</comment>
<feature type="coiled-coil region" evidence="1">
    <location>
        <begin position="30"/>
        <end position="64"/>
    </location>
</feature>
<dbReference type="EMBL" id="JAJJMB010014612">
    <property type="protein sequence ID" value="KAI3859243.1"/>
    <property type="molecule type" value="Genomic_DNA"/>
</dbReference>
<name>A0AAD4X8L3_9MAGN</name>
<reference evidence="2" key="1">
    <citation type="submission" date="2022-04" db="EMBL/GenBank/DDBJ databases">
        <title>A functionally conserved STORR gene fusion in Papaver species that diverged 16.8 million years ago.</title>
        <authorList>
            <person name="Catania T."/>
        </authorList>
    </citation>
    <scope>NUCLEOTIDE SEQUENCE</scope>
    <source>
        <strain evidence="2">S-188037</strain>
    </source>
</reference>
<gene>
    <name evidence="2" type="ORF">MKW98_007624</name>
</gene>
<dbReference type="AlphaFoldDB" id="A0AAD4X8L3"/>
<evidence type="ECO:0000256" key="1">
    <source>
        <dbReference type="SAM" id="Coils"/>
    </source>
</evidence>
<dbReference type="Proteomes" id="UP001202328">
    <property type="component" value="Unassembled WGS sequence"/>
</dbReference>
<evidence type="ECO:0000313" key="2">
    <source>
        <dbReference type="EMBL" id="KAI3859243.1"/>
    </source>
</evidence>
<evidence type="ECO:0000313" key="3">
    <source>
        <dbReference type="Proteomes" id="UP001202328"/>
    </source>
</evidence>
<protein>
    <submittedName>
        <fullName evidence="2">Uncharacterized protein</fullName>
    </submittedName>
</protein>
<sequence length="130" mass="15297">MDSARIYCFLLGFTASIFFSLPHLKKWQKKQSVDEKLRIISETLEQAELRLIRFQERHDRLLNQLCSYYLCNPELEKSLVNARTSMNESLEFTNTLRQMQLKLIQSYPGEFSDIFQLDGPNRNTGLSSRN</sequence>
<keyword evidence="1" id="KW-0175">Coiled coil</keyword>
<proteinExistence type="predicted"/>
<accession>A0AAD4X8L3</accession>
<organism evidence="2 3">
    <name type="scientific">Papaver atlanticum</name>
    <dbReference type="NCBI Taxonomy" id="357466"/>
    <lineage>
        <taxon>Eukaryota</taxon>
        <taxon>Viridiplantae</taxon>
        <taxon>Streptophyta</taxon>
        <taxon>Embryophyta</taxon>
        <taxon>Tracheophyta</taxon>
        <taxon>Spermatophyta</taxon>
        <taxon>Magnoliopsida</taxon>
        <taxon>Ranunculales</taxon>
        <taxon>Papaveraceae</taxon>
        <taxon>Papaveroideae</taxon>
        <taxon>Papaver</taxon>
    </lineage>
</organism>
<keyword evidence="3" id="KW-1185">Reference proteome</keyword>